<dbReference type="EMBL" id="AM947676">
    <property type="protein sequence ID" value="CAQ30338.1"/>
    <property type="molecule type" value="Genomic_DNA"/>
</dbReference>
<accession>B4F365</accession>
<name>B4F365_RHOHA</name>
<gene>
    <name evidence="2" type="ORF">pVAPB_0660</name>
</gene>
<proteinExistence type="predicted"/>
<geneLocation type="plasmid" evidence="2">
    <name>pVAPB1593</name>
</geneLocation>
<dbReference type="AlphaFoldDB" id="B4F365"/>
<reference evidence="2" key="1">
    <citation type="journal article" date="2008" name="J. Bacteriol.">
        <title>Evolution of the Rhodococcus equi vap pathogenicity island seen through comparison of host-associated vapA and vapB virulence plasmids.</title>
        <authorList>
            <person name="Letek M."/>
            <person name="Ocampo-Sosa A.A."/>
            <person name="Sanders M."/>
            <person name="Fogarty U."/>
            <person name="Buckley T."/>
            <person name="Leadon D.P."/>
            <person name="Gonzalez P."/>
            <person name="Scortti M."/>
            <person name="Meijer W.G."/>
            <person name="Parkhill J."/>
            <person name="Bentley S."/>
            <person name="Vazquez-Boland J.A."/>
        </authorList>
    </citation>
    <scope>NUCLEOTIDE SEQUENCE [LARGE SCALE GENOMIC DNA]</scope>
    <source>
        <strain evidence="2">PAM1593</strain>
        <plasmid evidence="2">pVAPB1593</plasmid>
    </source>
</reference>
<keyword evidence="2" id="KW-0614">Plasmid</keyword>
<dbReference type="RefSeq" id="WP_012532616.1">
    <property type="nucleotide sequence ID" value="NC_011150.1"/>
</dbReference>
<evidence type="ECO:0000313" key="2">
    <source>
        <dbReference type="EMBL" id="CAQ30338.1"/>
    </source>
</evidence>
<sequence>MGARKVPDEAIAEAAEALAEKIDVLLERATDVVLGAPRPGSEAWRQAWAARNTAVGRAASAHRVQVKTLIAVAAGVDPRPELERARHAGILAGETSTEPPNRRPPSGQGDGQLPIW</sequence>
<evidence type="ECO:0000256" key="1">
    <source>
        <dbReference type="SAM" id="MobiDB-lite"/>
    </source>
</evidence>
<feature type="region of interest" description="Disordered" evidence="1">
    <location>
        <begin position="83"/>
        <end position="116"/>
    </location>
</feature>
<protein>
    <submittedName>
        <fullName evidence="2">Uncharacterized protein</fullName>
    </submittedName>
</protein>
<organism evidence="2">
    <name type="scientific">Rhodococcus hoagii</name>
    <name type="common">Corynebacterium equii</name>
    <dbReference type="NCBI Taxonomy" id="43767"/>
    <lineage>
        <taxon>Bacteria</taxon>
        <taxon>Bacillati</taxon>
        <taxon>Actinomycetota</taxon>
        <taxon>Actinomycetes</taxon>
        <taxon>Mycobacteriales</taxon>
        <taxon>Nocardiaceae</taxon>
        <taxon>Prescottella</taxon>
    </lineage>
</organism>